<dbReference type="RefSeq" id="WP_190834057.1">
    <property type="nucleotide sequence ID" value="NZ_CAWPPI010000082.1"/>
</dbReference>
<dbReference type="SUPFAM" id="SSF54427">
    <property type="entry name" value="NTF2-like"/>
    <property type="match status" value="1"/>
</dbReference>
<dbReference type="Pfam" id="PF13474">
    <property type="entry name" value="SnoaL_3"/>
    <property type="match status" value="1"/>
</dbReference>
<gene>
    <name evidence="2" type="ORF">ICL16_26665</name>
</gene>
<dbReference type="InterPro" id="IPR037401">
    <property type="entry name" value="SnoaL-like"/>
</dbReference>
<dbReference type="PANTHER" id="PTHR34957:SF1">
    <property type="entry name" value="NUCLEAR TRANSPORT FACTOR 2 (NTF2) FAMILY PROTEIN"/>
    <property type="match status" value="1"/>
</dbReference>
<evidence type="ECO:0000259" key="1">
    <source>
        <dbReference type="Pfam" id="PF13474"/>
    </source>
</evidence>
<reference evidence="2" key="1">
    <citation type="submission" date="2020-09" db="EMBL/GenBank/DDBJ databases">
        <title>Iningainema tapete sp. nov. (Scytonemataceae, Cyanobacteria) from greenhouses in central Florida (USA) produces two types of nodularin with biosynthetic potential for microcystin-LR and anabaenopeptins.</title>
        <authorList>
            <person name="Berthold D.E."/>
            <person name="Lefler F.W."/>
            <person name="Huang I.-S."/>
            <person name="Abdulla H."/>
            <person name="Zimba P.V."/>
            <person name="Laughinghouse H.D. IV."/>
        </authorList>
    </citation>
    <scope>NUCLEOTIDE SEQUENCE</scope>
    <source>
        <strain evidence="2">BLCCT55</strain>
    </source>
</reference>
<keyword evidence="3" id="KW-1185">Reference proteome</keyword>
<feature type="domain" description="SnoaL-like" evidence="1">
    <location>
        <begin position="8"/>
        <end position="127"/>
    </location>
</feature>
<proteinExistence type="predicted"/>
<comment type="caution">
    <text evidence="2">The sequence shown here is derived from an EMBL/GenBank/DDBJ whole genome shotgun (WGS) entry which is preliminary data.</text>
</comment>
<dbReference type="Gene3D" id="3.10.450.50">
    <property type="match status" value="1"/>
</dbReference>
<dbReference type="AlphaFoldDB" id="A0A8J6XYP8"/>
<sequence length="129" mass="14656">MTNKNFEVLAVNEAFYRALEKKDIEAMDAVWSSGTGSVCVHPGWDVLRGWKEIRDSWVKIFKNTAYIEINTEIITIEVRDAIAYILLVENILQVAGGTRHQAKSLATNVFELLGGKWYIVHHHASPVMR</sequence>
<dbReference type="Proteomes" id="UP000629098">
    <property type="component" value="Unassembled WGS sequence"/>
</dbReference>
<dbReference type="InterPro" id="IPR032710">
    <property type="entry name" value="NTF2-like_dom_sf"/>
</dbReference>
<evidence type="ECO:0000313" key="2">
    <source>
        <dbReference type="EMBL" id="MBD2775543.1"/>
    </source>
</evidence>
<dbReference type="EMBL" id="JACXAE010000082">
    <property type="protein sequence ID" value="MBD2775543.1"/>
    <property type="molecule type" value="Genomic_DNA"/>
</dbReference>
<dbReference type="PANTHER" id="PTHR34957">
    <property type="entry name" value="NUCLEAR TRANSPORT FACTOR 2 (NTF2) FAMILY PROTEIN"/>
    <property type="match status" value="1"/>
</dbReference>
<accession>A0A8J6XYP8</accession>
<name>A0A8J6XYP8_9CYAN</name>
<evidence type="ECO:0000313" key="3">
    <source>
        <dbReference type="Proteomes" id="UP000629098"/>
    </source>
</evidence>
<organism evidence="2 3">
    <name type="scientific">Iningainema tapete BLCC-T55</name>
    <dbReference type="NCBI Taxonomy" id="2748662"/>
    <lineage>
        <taxon>Bacteria</taxon>
        <taxon>Bacillati</taxon>
        <taxon>Cyanobacteriota</taxon>
        <taxon>Cyanophyceae</taxon>
        <taxon>Nostocales</taxon>
        <taxon>Scytonemataceae</taxon>
        <taxon>Iningainema tapete</taxon>
    </lineage>
</organism>
<protein>
    <submittedName>
        <fullName evidence="2">Nuclear transport factor 2 family protein</fullName>
    </submittedName>
</protein>